<evidence type="ECO:0000259" key="8">
    <source>
        <dbReference type="SMART" id="SM00904"/>
    </source>
</evidence>
<comment type="pathway">
    <text evidence="1">Cofactor biosynthesis; FMN biosynthesis; FMN from riboflavin (ATP route): step 1/1.</text>
</comment>
<keyword evidence="10" id="KW-1185">Reference proteome</keyword>
<dbReference type="GO" id="GO:0005524">
    <property type="term" value="F:ATP binding"/>
    <property type="evidence" value="ECO:0007669"/>
    <property type="project" value="UniProtKB-KW"/>
</dbReference>
<evidence type="ECO:0000313" key="9">
    <source>
        <dbReference type="EMBL" id="CAJ1932463.1"/>
    </source>
</evidence>
<dbReference type="SUPFAM" id="SSF82114">
    <property type="entry name" value="Riboflavin kinase-like"/>
    <property type="match status" value="1"/>
</dbReference>
<dbReference type="PANTHER" id="PTHR22749:SF6">
    <property type="entry name" value="RIBOFLAVIN KINASE"/>
    <property type="match status" value="1"/>
</dbReference>
<evidence type="ECO:0000256" key="7">
    <source>
        <dbReference type="ARBA" id="ARBA00022840"/>
    </source>
</evidence>
<comment type="caution">
    <text evidence="9">The sequence shown here is derived from an EMBL/GenBank/DDBJ whole genome shotgun (WGS) entry which is preliminary data.</text>
</comment>
<organism evidence="9 10">
    <name type="scientific">Cylindrotheca closterium</name>
    <dbReference type="NCBI Taxonomy" id="2856"/>
    <lineage>
        <taxon>Eukaryota</taxon>
        <taxon>Sar</taxon>
        <taxon>Stramenopiles</taxon>
        <taxon>Ochrophyta</taxon>
        <taxon>Bacillariophyta</taxon>
        <taxon>Bacillariophyceae</taxon>
        <taxon>Bacillariophycidae</taxon>
        <taxon>Bacillariales</taxon>
        <taxon>Bacillariaceae</taxon>
        <taxon>Cylindrotheca</taxon>
    </lineage>
</organism>
<accession>A0AAD2CF69</accession>
<dbReference type="PANTHER" id="PTHR22749">
    <property type="entry name" value="RIBOFLAVIN KINASE/FMN ADENYLYLTRANSFERASE"/>
    <property type="match status" value="1"/>
</dbReference>
<protein>
    <recommendedName>
        <fullName evidence="2">riboflavin kinase</fullName>
        <ecNumber evidence="2">2.7.1.26</ecNumber>
    </recommendedName>
</protein>
<sequence length="174" mass="19095">MSVPKDRLPLRMISTVVRGFQRGSTDLGIPTANLDRESGKFGGGSFDDLPTGIYWGFCRIGEGEESFVYKTACSIGYNPTYNNTLKTVEPHLIAPETDQRRHASTCGETVLGEFYGQTIRLSLVGYLRPELPFEGLEKLVAAIKKDISDSVALGDGADELTLKEKSWVASKEDI</sequence>
<evidence type="ECO:0000256" key="5">
    <source>
        <dbReference type="ARBA" id="ARBA00022679"/>
    </source>
</evidence>
<dbReference type="Pfam" id="PF01687">
    <property type="entry name" value="Flavokinase"/>
    <property type="match status" value="1"/>
</dbReference>
<keyword evidence="5" id="KW-0808">Transferase</keyword>
<name>A0AAD2CF69_9STRA</name>
<dbReference type="InterPro" id="IPR023468">
    <property type="entry name" value="Riboflavin_kinase"/>
</dbReference>
<dbReference type="InterPro" id="IPR023465">
    <property type="entry name" value="Riboflavin_kinase_dom_sf"/>
</dbReference>
<evidence type="ECO:0000256" key="4">
    <source>
        <dbReference type="ARBA" id="ARBA00022643"/>
    </source>
</evidence>
<dbReference type="GO" id="GO:0008531">
    <property type="term" value="F:riboflavin kinase activity"/>
    <property type="evidence" value="ECO:0007669"/>
    <property type="project" value="UniProtKB-EC"/>
</dbReference>
<reference evidence="9" key="1">
    <citation type="submission" date="2023-08" db="EMBL/GenBank/DDBJ databases">
        <authorList>
            <person name="Audoor S."/>
            <person name="Bilcke G."/>
        </authorList>
    </citation>
    <scope>NUCLEOTIDE SEQUENCE</scope>
</reference>
<evidence type="ECO:0000256" key="2">
    <source>
        <dbReference type="ARBA" id="ARBA00012105"/>
    </source>
</evidence>
<dbReference type="InterPro" id="IPR015865">
    <property type="entry name" value="Riboflavin_kinase_bac/euk"/>
</dbReference>
<dbReference type="Proteomes" id="UP001295423">
    <property type="component" value="Unassembled WGS sequence"/>
</dbReference>
<evidence type="ECO:0000256" key="6">
    <source>
        <dbReference type="ARBA" id="ARBA00022741"/>
    </source>
</evidence>
<keyword evidence="3" id="KW-0285">Flavoprotein</keyword>
<dbReference type="EMBL" id="CAKOGP040000224">
    <property type="protein sequence ID" value="CAJ1932463.1"/>
    <property type="molecule type" value="Genomic_DNA"/>
</dbReference>
<proteinExistence type="predicted"/>
<gene>
    <name evidence="9" type="ORF">CYCCA115_LOCUS2849</name>
</gene>
<dbReference type="GO" id="GO:0009398">
    <property type="term" value="P:FMN biosynthetic process"/>
    <property type="evidence" value="ECO:0007669"/>
    <property type="project" value="TreeGrafter"/>
</dbReference>
<evidence type="ECO:0000256" key="1">
    <source>
        <dbReference type="ARBA" id="ARBA00005201"/>
    </source>
</evidence>
<dbReference type="Gene3D" id="2.40.30.30">
    <property type="entry name" value="Riboflavin kinase-like"/>
    <property type="match status" value="1"/>
</dbReference>
<keyword evidence="7" id="KW-0067">ATP-binding</keyword>
<evidence type="ECO:0000256" key="3">
    <source>
        <dbReference type="ARBA" id="ARBA00022630"/>
    </source>
</evidence>
<dbReference type="EC" id="2.7.1.26" evidence="2"/>
<keyword evidence="6" id="KW-0547">Nucleotide-binding</keyword>
<evidence type="ECO:0000313" key="10">
    <source>
        <dbReference type="Proteomes" id="UP001295423"/>
    </source>
</evidence>
<feature type="domain" description="Riboflavin kinase" evidence="8">
    <location>
        <begin position="7"/>
        <end position="155"/>
    </location>
</feature>
<dbReference type="SMART" id="SM00904">
    <property type="entry name" value="Flavokinase"/>
    <property type="match status" value="1"/>
</dbReference>
<dbReference type="AlphaFoldDB" id="A0AAD2CF69"/>
<dbReference type="GO" id="GO:0009231">
    <property type="term" value="P:riboflavin biosynthetic process"/>
    <property type="evidence" value="ECO:0007669"/>
    <property type="project" value="InterPro"/>
</dbReference>
<keyword evidence="4" id="KW-0288">FMN</keyword>